<comment type="caution">
    <text evidence="1">The sequence shown here is derived from an EMBL/GenBank/DDBJ whole genome shotgun (WGS) entry which is preliminary data.</text>
</comment>
<sequence length="29" mass="3474">MELLIHKEEAMIFDILDIHDTSFILKNML</sequence>
<protein>
    <submittedName>
        <fullName evidence="1">Uncharacterized protein</fullName>
    </submittedName>
</protein>
<dbReference type="EMBL" id="VSSQ01001411">
    <property type="protein sequence ID" value="MPM08099.1"/>
    <property type="molecule type" value="Genomic_DNA"/>
</dbReference>
<gene>
    <name evidence="1" type="ORF">SDC9_54411</name>
</gene>
<evidence type="ECO:0000313" key="1">
    <source>
        <dbReference type="EMBL" id="MPM08099.1"/>
    </source>
</evidence>
<name>A0A644WWD2_9ZZZZ</name>
<dbReference type="AlphaFoldDB" id="A0A644WWD2"/>
<organism evidence="1">
    <name type="scientific">bioreactor metagenome</name>
    <dbReference type="NCBI Taxonomy" id="1076179"/>
    <lineage>
        <taxon>unclassified sequences</taxon>
        <taxon>metagenomes</taxon>
        <taxon>ecological metagenomes</taxon>
    </lineage>
</organism>
<proteinExistence type="predicted"/>
<accession>A0A644WWD2</accession>
<reference evidence="1" key="1">
    <citation type="submission" date="2019-08" db="EMBL/GenBank/DDBJ databases">
        <authorList>
            <person name="Kucharzyk K."/>
            <person name="Murdoch R.W."/>
            <person name="Higgins S."/>
            <person name="Loffler F."/>
        </authorList>
    </citation>
    <scope>NUCLEOTIDE SEQUENCE</scope>
</reference>